<dbReference type="Pfam" id="PF07714">
    <property type="entry name" value="PK_Tyr_Ser-Thr"/>
    <property type="match status" value="1"/>
</dbReference>
<dbReference type="PANTHER" id="PTHR44329">
    <property type="entry name" value="SERINE/THREONINE-PROTEIN KINASE TNNI3K-RELATED"/>
    <property type="match status" value="1"/>
</dbReference>
<sequence length="757" mass="87883">MELVNVNDENFFDPTPRLKSSPIPIKFISFNIGDRNCICCGEKYIKALFCYQYYCKKCLSSYINNITDNNIYLDVYIYTMDLECSEHEINRTKIPQNIQECCRNCVIILCFKQIDGYISDYGLNKNNLTIYNKVIESEKYCKLCGKLLYQGTDKKTMMQSKLCSDCYLISSGFVESPLFKKRISIIYLPWWYNSSFCNVCRTKLKFTSDCQKYCVDCYIFYIGCRYCLTTNIIFGLTDQSQCRKCKRISPIIDSSEYSGLDDFLLNNIIYDNLEEVEFADSVKINDKYFEPQNILNSIFKLKSSIRTIRWIPFPQFTDIKEITKGGYGIIYKATWSSKNETVILKRFENSKNISKYFLNELKALLHCIKNYNGHLIKTYGFTKDPELEDYIIVMKYASEGDLHRYLQKNFTKITWNKQKSHILWQISMGLETIHNESFMHRDFHSGNILFDSDDTYKNGKWKTGDLGLSQAVNNKSSNDEVYGVIPYIAPEIFKGSEFTKEADIYSLGMIMWELTTGRKPFDNVEHDHNLIYRILDGERPEITEDTPECYANLMKSCWDPDPKKRPSIKEIRLAFGDWVFRGKNKAEFDQAETKRMELIKSKKIGPEFAEKPHPRAIYTSRPLSALISKCSSIYSIIPSDSNYISRLGNNTNTISLSSQNLNSTIQNFSSSLDSNYISKELELDIESLSTQNLNSTIQNFSTSKYISAELELDIESLSSTNQNFQTSLVKRRIESLNVETHDDSGKYVKSKLKYFVI</sequence>
<protein>
    <submittedName>
        <fullName evidence="6">Kinase-like protein</fullName>
    </submittedName>
</protein>
<keyword evidence="1" id="KW-0808">Transferase</keyword>
<evidence type="ECO:0000313" key="7">
    <source>
        <dbReference type="Proteomes" id="UP000232688"/>
    </source>
</evidence>
<dbReference type="PRINTS" id="PR00109">
    <property type="entry name" value="TYRKINASE"/>
</dbReference>
<dbReference type="Proteomes" id="UP000232688">
    <property type="component" value="Unassembled WGS sequence"/>
</dbReference>
<accession>A0A2N0R1I5</accession>
<dbReference type="InterPro" id="IPR051681">
    <property type="entry name" value="Ser/Thr_Kinases-Pseudokinases"/>
</dbReference>
<evidence type="ECO:0000313" key="6">
    <source>
        <dbReference type="EMBL" id="PKC57182.1"/>
    </source>
</evidence>
<dbReference type="GO" id="GO:0004674">
    <property type="term" value="F:protein serine/threonine kinase activity"/>
    <property type="evidence" value="ECO:0007669"/>
    <property type="project" value="TreeGrafter"/>
</dbReference>
<dbReference type="PANTHER" id="PTHR44329:SF288">
    <property type="entry name" value="MITOGEN-ACTIVATED PROTEIN KINASE KINASE KINASE 20"/>
    <property type="match status" value="1"/>
</dbReference>
<dbReference type="VEuPathDB" id="FungiDB:RhiirFUN_014754"/>
<dbReference type="Gene3D" id="1.10.510.10">
    <property type="entry name" value="Transferase(Phosphotransferase) domain 1"/>
    <property type="match status" value="1"/>
</dbReference>
<dbReference type="VEuPathDB" id="FungiDB:RhiirA1_472896"/>
<dbReference type="PROSITE" id="PS50011">
    <property type="entry name" value="PROTEIN_KINASE_DOM"/>
    <property type="match status" value="1"/>
</dbReference>
<dbReference type="SUPFAM" id="SSF56112">
    <property type="entry name" value="Protein kinase-like (PK-like)"/>
    <property type="match status" value="1"/>
</dbReference>
<dbReference type="InterPro" id="IPR001245">
    <property type="entry name" value="Ser-Thr/Tyr_kinase_cat_dom"/>
</dbReference>
<dbReference type="InterPro" id="IPR011009">
    <property type="entry name" value="Kinase-like_dom_sf"/>
</dbReference>
<keyword evidence="4" id="KW-0067">ATP-binding</keyword>
<comment type="caution">
    <text evidence="6">The sequence shown here is derived from an EMBL/GenBank/DDBJ whole genome shotgun (WGS) entry which is preliminary data.</text>
</comment>
<dbReference type="AlphaFoldDB" id="A0A2N0R1I5"/>
<keyword evidence="3 6" id="KW-0418">Kinase</keyword>
<evidence type="ECO:0000256" key="3">
    <source>
        <dbReference type="ARBA" id="ARBA00022777"/>
    </source>
</evidence>
<evidence type="ECO:0000256" key="4">
    <source>
        <dbReference type="ARBA" id="ARBA00022840"/>
    </source>
</evidence>
<evidence type="ECO:0000256" key="1">
    <source>
        <dbReference type="ARBA" id="ARBA00022679"/>
    </source>
</evidence>
<proteinExistence type="predicted"/>
<feature type="domain" description="Protein kinase" evidence="5">
    <location>
        <begin position="316"/>
        <end position="579"/>
    </location>
</feature>
<reference evidence="6 7" key="2">
    <citation type="submission" date="2017-10" db="EMBL/GenBank/DDBJ databases">
        <title>Genome analyses suggest a sexual origin of heterokaryosis in a supposedly ancient asexual fungus.</title>
        <authorList>
            <person name="Corradi N."/>
            <person name="Sedzielewska K."/>
            <person name="Noel J."/>
            <person name="Charron P."/>
            <person name="Farinelli L."/>
            <person name="Marton T."/>
            <person name="Kruger M."/>
            <person name="Pelin A."/>
            <person name="Brachmann A."/>
            <person name="Corradi N."/>
        </authorList>
    </citation>
    <scope>NUCLEOTIDE SEQUENCE [LARGE SCALE GENOMIC DNA]</scope>
    <source>
        <strain evidence="6 7">A1</strain>
    </source>
</reference>
<name>A0A2N0R1I5_9GLOM</name>
<dbReference type="GO" id="GO:0005524">
    <property type="term" value="F:ATP binding"/>
    <property type="evidence" value="ECO:0007669"/>
    <property type="project" value="UniProtKB-KW"/>
</dbReference>
<evidence type="ECO:0000259" key="5">
    <source>
        <dbReference type="PROSITE" id="PS50011"/>
    </source>
</evidence>
<organism evidence="6 7">
    <name type="scientific">Rhizophagus irregularis</name>
    <dbReference type="NCBI Taxonomy" id="588596"/>
    <lineage>
        <taxon>Eukaryota</taxon>
        <taxon>Fungi</taxon>
        <taxon>Fungi incertae sedis</taxon>
        <taxon>Mucoromycota</taxon>
        <taxon>Glomeromycotina</taxon>
        <taxon>Glomeromycetes</taxon>
        <taxon>Glomerales</taxon>
        <taxon>Glomeraceae</taxon>
        <taxon>Rhizophagus</taxon>
    </lineage>
</organism>
<reference evidence="6 7" key="1">
    <citation type="submission" date="2017-10" db="EMBL/GenBank/DDBJ databases">
        <title>Extensive intraspecific genome diversity in a model arbuscular mycorrhizal fungus.</title>
        <authorList>
            <person name="Chen E.C.H."/>
            <person name="Morin E."/>
            <person name="Baudet D."/>
            <person name="Noel J."/>
            <person name="Ndikumana S."/>
            <person name="Charron P."/>
            <person name="St-Onge C."/>
            <person name="Giorgi J."/>
            <person name="Grigoriev I.V."/>
            <person name="Roux C."/>
            <person name="Martin F.M."/>
            <person name="Corradi N."/>
        </authorList>
    </citation>
    <scope>NUCLEOTIDE SEQUENCE [LARGE SCALE GENOMIC DNA]</scope>
    <source>
        <strain evidence="6 7">A1</strain>
    </source>
</reference>
<dbReference type="EMBL" id="LLXH01001903">
    <property type="protein sequence ID" value="PKC57182.1"/>
    <property type="molecule type" value="Genomic_DNA"/>
</dbReference>
<dbReference type="VEuPathDB" id="FungiDB:FUN_021734"/>
<keyword evidence="2" id="KW-0547">Nucleotide-binding</keyword>
<dbReference type="InterPro" id="IPR000719">
    <property type="entry name" value="Prot_kinase_dom"/>
</dbReference>
<gene>
    <name evidence="6" type="ORF">RhiirA1_472896</name>
</gene>
<evidence type="ECO:0000256" key="2">
    <source>
        <dbReference type="ARBA" id="ARBA00022741"/>
    </source>
</evidence>